<protein>
    <submittedName>
        <fullName evidence="2">Uncharacterized protein</fullName>
    </submittedName>
</protein>
<gene>
    <name evidence="2" type="ORF">D0865_02506</name>
</gene>
<comment type="caution">
    <text evidence="2">The sequence shown here is derived from an EMBL/GenBank/DDBJ whole genome shotgun (WGS) entry which is preliminary data.</text>
</comment>
<proteinExistence type="predicted"/>
<reference evidence="2 3" key="1">
    <citation type="journal article" date="2018" name="BMC Genomics">
        <title>Genomic evidence for intraspecific hybridization in a clonal and extremely halotolerant yeast.</title>
        <authorList>
            <person name="Gostincar C."/>
            <person name="Stajich J.E."/>
            <person name="Zupancic J."/>
            <person name="Zalar P."/>
            <person name="Gunde-Cimerman N."/>
        </authorList>
    </citation>
    <scope>NUCLEOTIDE SEQUENCE [LARGE SCALE GENOMIC DNA]</scope>
    <source>
        <strain evidence="2 3">EXF-151</strain>
    </source>
</reference>
<feature type="transmembrane region" description="Helical" evidence="1">
    <location>
        <begin position="7"/>
        <end position="26"/>
    </location>
</feature>
<dbReference type="OrthoDB" id="3633909at2759"/>
<keyword evidence="1" id="KW-0812">Transmembrane</keyword>
<dbReference type="EMBL" id="QWIN01000124">
    <property type="protein sequence ID" value="RMY58628.1"/>
    <property type="molecule type" value="Genomic_DNA"/>
</dbReference>
<dbReference type="Proteomes" id="UP000270230">
    <property type="component" value="Unassembled WGS sequence"/>
</dbReference>
<keyword evidence="1" id="KW-1133">Transmembrane helix</keyword>
<organism evidence="2 3">
    <name type="scientific">Hortaea werneckii</name>
    <name type="common">Black yeast</name>
    <name type="synonym">Cladosporium werneckii</name>
    <dbReference type="NCBI Taxonomy" id="91943"/>
    <lineage>
        <taxon>Eukaryota</taxon>
        <taxon>Fungi</taxon>
        <taxon>Dikarya</taxon>
        <taxon>Ascomycota</taxon>
        <taxon>Pezizomycotina</taxon>
        <taxon>Dothideomycetes</taxon>
        <taxon>Dothideomycetidae</taxon>
        <taxon>Mycosphaerellales</taxon>
        <taxon>Teratosphaeriaceae</taxon>
        <taxon>Hortaea</taxon>
    </lineage>
</organism>
<dbReference type="AlphaFoldDB" id="A0A3M7D2T7"/>
<evidence type="ECO:0000313" key="3">
    <source>
        <dbReference type="Proteomes" id="UP000270230"/>
    </source>
</evidence>
<keyword evidence="1" id="KW-0472">Membrane</keyword>
<evidence type="ECO:0000313" key="2">
    <source>
        <dbReference type="EMBL" id="RMY58628.1"/>
    </source>
</evidence>
<sequence>MVDSMLCWLIMFQIAVPFLICFYSAILQTVRARLNPDYTTAVVNYLHQSFGAPESLLRSMASGNFILSGSRALDFFRPGSAVESSDWDFYTYHNSYCVGLAIQALMDSGVVFDDALQPLRDMLDAPARMVIRMHVDTIWTYIERADFYRHTGRPLEAPIDQLLQEIRTELTIDPYTRVMALPRRAVLHILRGRREPTYGPGTTTSVHIVTGHTTHNGTNQKVQLIFSPRLTPLQHIMAFYASSVQCFISAFGAVHLFHKLAMKREAYYWPNNSQHPPSASTALLKYSGRQWRFVATPLSLSSTIVDHSLKSRGSVLMPVKINTGLSPALHRVRAEAFANVRCQISEGETRFIATEPKSLRDVLQANRTARHLNRLCDPKLEAARRLARDHSVAFDRDGSFPYPAELSGV</sequence>
<evidence type="ECO:0000256" key="1">
    <source>
        <dbReference type="SAM" id="Phobius"/>
    </source>
</evidence>
<feature type="transmembrane region" description="Helical" evidence="1">
    <location>
        <begin position="237"/>
        <end position="257"/>
    </location>
</feature>
<accession>A0A3M7D2T7</accession>
<name>A0A3M7D2T7_HORWE</name>